<keyword evidence="1" id="KW-0732">Signal</keyword>
<evidence type="ECO:0000256" key="1">
    <source>
        <dbReference type="SAM" id="SignalP"/>
    </source>
</evidence>
<dbReference type="KEGG" id="tsy:THSYN_07185"/>
<protein>
    <submittedName>
        <fullName evidence="2">Uncharacterized protein</fullName>
    </submittedName>
</protein>
<evidence type="ECO:0000313" key="2">
    <source>
        <dbReference type="EMBL" id="AUB80756.1"/>
    </source>
</evidence>
<evidence type="ECO:0000313" key="3">
    <source>
        <dbReference type="Proteomes" id="UP000232638"/>
    </source>
</evidence>
<gene>
    <name evidence="2" type="ORF">THSYN_07185</name>
</gene>
<proteinExistence type="predicted"/>
<feature type="chain" id="PRO_5014596910" evidence="1">
    <location>
        <begin position="20"/>
        <end position="90"/>
    </location>
</feature>
<reference evidence="2 3" key="1">
    <citation type="submission" date="2017-03" db="EMBL/GenBank/DDBJ databases">
        <title>Complete genome sequence of Candidatus 'Thiodictyon syntrophicum' sp. nov. strain Cad16T, a photolithoautotroph purple sulfur bacterium isolated from an alpine meromictic lake.</title>
        <authorList>
            <person name="Luedin S.M."/>
            <person name="Pothier J.F."/>
            <person name="Danza F."/>
            <person name="Storelli N."/>
            <person name="Wittwer M."/>
            <person name="Tonolla M."/>
        </authorList>
    </citation>
    <scope>NUCLEOTIDE SEQUENCE [LARGE SCALE GENOMIC DNA]</scope>
    <source>
        <strain evidence="2 3">Cad16T</strain>
    </source>
</reference>
<organism evidence="2 3">
    <name type="scientific">Candidatus Thiodictyon syntrophicum</name>
    <dbReference type="NCBI Taxonomy" id="1166950"/>
    <lineage>
        <taxon>Bacteria</taxon>
        <taxon>Pseudomonadati</taxon>
        <taxon>Pseudomonadota</taxon>
        <taxon>Gammaproteobacteria</taxon>
        <taxon>Chromatiales</taxon>
        <taxon>Chromatiaceae</taxon>
        <taxon>Thiodictyon</taxon>
    </lineage>
</organism>
<accession>A0A2K8U584</accession>
<feature type="signal peptide" evidence="1">
    <location>
        <begin position="1"/>
        <end position="19"/>
    </location>
</feature>
<sequence length="90" mass="9472">MTLVAALSVVLAVVNMVTARSNTQLIGDVRERQQTINQGIQLSPLNVQLSQLIGTLAFQSGDSDLRAVLERYGVTVGEGQTPPGGDAPKP</sequence>
<keyword evidence="3" id="KW-1185">Reference proteome</keyword>
<dbReference type="EMBL" id="CP020370">
    <property type="protein sequence ID" value="AUB80756.1"/>
    <property type="molecule type" value="Genomic_DNA"/>
</dbReference>
<name>A0A2K8U584_9GAMM</name>
<dbReference type="Proteomes" id="UP000232638">
    <property type="component" value="Chromosome"/>
</dbReference>
<dbReference type="AlphaFoldDB" id="A0A2K8U584"/>